<dbReference type="Proteomes" id="UP001434737">
    <property type="component" value="Chromosome"/>
</dbReference>
<evidence type="ECO:0000313" key="4">
    <source>
        <dbReference type="Proteomes" id="UP001434737"/>
    </source>
</evidence>
<feature type="transmembrane region" description="Helical" evidence="1">
    <location>
        <begin position="87"/>
        <end position="108"/>
    </location>
</feature>
<reference evidence="3 4" key="1">
    <citation type="submission" date="2024-02" db="EMBL/GenBank/DDBJ databases">
        <title>Genome and pathogenicity analysis of Helicobacter mastomyrinus isolated from mice.</title>
        <authorList>
            <person name="Zhu L."/>
        </authorList>
    </citation>
    <scope>NUCLEOTIDE SEQUENCE [LARGE SCALE GENOMIC DNA]</scope>
    <source>
        <strain evidence="3 4">Hm-17</strain>
    </source>
</reference>
<gene>
    <name evidence="3" type="ORF">V3I05_08770</name>
</gene>
<sequence length="228" mass="24864">MEHIEILTLISIAFFASLGHCVGMCGGIVLAFSALYAPAQNTTKYVFLSQIPLQLLYHSGKITTYCVLGFIAGNLGYLSAPNETIKYAILLVVGILLVLGGLGIAQFIPIKHYSFKIPFSRKVLHFMQNLLTQGSKWRLYMLGLCNGLLPCGIVYYFLLTAAVAGNGINGAIVMGIFGVCAMPSLFILGLVSASVQRKRTLFLRLSGIGMVILGFYEIYKALKVFYTL</sequence>
<dbReference type="Pfam" id="PF13386">
    <property type="entry name" value="DsbD_2"/>
    <property type="match status" value="1"/>
</dbReference>
<keyword evidence="1" id="KW-0812">Transmembrane</keyword>
<dbReference type="PANTHER" id="PTHR42208:SF1">
    <property type="entry name" value="HEAVY METAL TRANSPORTER"/>
    <property type="match status" value="1"/>
</dbReference>
<evidence type="ECO:0000256" key="1">
    <source>
        <dbReference type="SAM" id="Phobius"/>
    </source>
</evidence>
<evidence type="ECO:0000313" key="3">
    <source>
        <dbReference type="EMBL" id="XAM17771.1"/>
    </source>
</evidence>
<keyword evidence="1" id="KW-1133">Transmembrane helix</keyword>
<accession>A0ABZ3F3M0</accession>
<keyword evidence="1" id="KW-0472">Membrane</keyword>
<evidence type="ECO:0000259" key="2">
    <source>
        <dbReference type="Pfam" id="PF13386"/>
    </source>
</evidence>
<dbReference type="RefSeq" id="WP_343353353.1">
    <property type="nucleotide sequence ID" value="NZ_CP145316.1"/>
</dbReference>
<feature type="domain" description="Urease accessory protein UreH-like transmembrane" evidence="2">
    <location>
        <begin position="9"/>
        <end position="216"/>
    </location>
</feature>
<feature type="transmembrane region" description="Helical" evidence="1">
    <location>
        <begin position="6"/>
        <end position="35"/>
    </location>
</feature>
<feature type="transmembrane region" description="Helical" evidence="1">
    <location>
        <begin position="137"/>
        <end position="158"/>
    </location>
</feature>
<name>A0ABZ3F3M0_9HELI</name>
<feature type="transmembrane region" description="Helical" evidence="1">
    <location>
        <begin position="170"/>
        <end position="189"/>
    </location>
</feature>
<organism evidence="3 4">
    <name type="scientific">Helicobacter mastomyrinus</name>
    <dbReference type="NCBI Taxonomy" id="287948"/>
    <lineage>
        <taxon>Bacteria</taxon>
        <taxon>Pseudomonadati</taxon>
        <taxon>Campylobacterota</taxon>
        <taxon>Epsilonproteobacteria</taxon>
        <taxon>Campylobacterales</taxon>
        <taxon>Helicobacteraceae</taxon>
        <taxon>Helicobacter</taxon>
    </lineage>
</organism>
<keyword evidence="4" id="KW-1185">Reference proteome</keyword>
<feature type="transmembrane region" description="Helical" evidence="1">
    <location>
        <begin position="201"/>
        <end position="219"/>
    </location>
</feature>
<dbReference type="InterPro" id="IPR039447">
    <property type="entry name" value="UreH-like_TM_dom"/>
</dbReference>
<proteinExistence type="predicted"/>
<protein>
    <submittedName>
        <fullName evidence="3">Sulfite exporter TauE/SafE family protein</fullName>
    </submittedName>
</protein>
<dbReference type="PANTHER" id="PTHR42208">
    <property type="entry name" value="HEAVY METAL TRANSPORTER-RELATED"/>
    <property type="match status" value="1"/>
</dbReference>
<feature type="transmembrane region" description="Helical" evidence="1">
    <location>
        <begin position="55"/>
        <end position="75"/>
    </location>
</feature>
<dbReference type="EMBL" id="CP145316">
    <property type="protein sequence ID" value="XAM17771.1"/>
    <property type="molecule type" value="Genomic_DNA"/>
</dbReference>